<sequence>MSSSVDSHSRYLKEFRVEQCPLFIQRKCTQHRPFTCFNWHFMNQRRRRPVRKRDRTFNYSADNYCSKYDETTGICPDGDECPFLHRTAGDTERRYHLRYYKTCMCVHDTDTRGFCVKNGPHCAFAHGNHDLRPPVYDIKEIQALENPDSDPNSSSNGPNILDKERNLMNEDPKWQDTNYVLSNYKTEPCKRPPRLCRQGYACPQYHNSKDKRRSPRKSKYRSTPCPNVKHGEEWGEPGNCDQGDNCMYCHTRTEQQFHPEIYKSTKCNDVQQAGYCPRGVFCAFAHVDQDMGLARDMAVPIDCGTNLADLLSNALPPDKRSHDKDKQLSDSSNGSGEVSESASTSSLGSNNSHSKAPGAQLHNSSTNSTNNQHKLSSMLYNPNFLQFNELRKQVLAIENDPTLTKSEKSQRRQSIVLAYNINGSLGHSLASTISPLSSSSFYPNDTVESVVGNALDELHLDDPLNLVDSIHRETSSPISNSISAGLASSGLLGSSAPVNIPGMTERSVLSNFSPSTSSPLQNLQSAGFLTGSRFSHQDPIESTMPFLSHSVSDPFTNHITQLSSSTSKLSGFNSSLFDFANQGLSPSRTQPLGASPLVNAFSISPSNSGSMSEVQRLREELTSSRAQLATWDERINQARAACSAWQMESEEAKRKASVAEQQRDEALMQVKVLKNENEAVSSSGSSHLLSMKRNNTELRNLSIGTLKSLQTQLRQELEEVEKVLYRETATKCMVCEEQNRAVTLSPCNHYVVCSTCAPNQRECPYCQTPVVSTS</sequence>
<keyword evidence="9" id="KW-0175">Coiled coil</keyword>
<feature type="compositionally biased region" description="Basic and acidic residues" evidence="10">
    <location>
        <begin position="317"/>
        <end position="328"/>
    </location>
</feature>
<feature type="domain" description="RING-type" evidence="11">
    <location>
        <begin position="732"/>
        <end position="767"/>
    </location>
</feature>
<dbReference type="InterPro" id="IPR057296">
    <property type="entry name" value="UNK_Znf_5"/>
</dbReference>
<keyword evidence="3" id="KW-0963">Cytoplasm</keyword>
<evidence type="ECO:0000256" key="1">
    <source>
        <dbReference type="ARBA" id="ARBA00004496"/>
    </source>
</evidence>
<dbReference type="SMART" id="SM00184">
    <property type="entry name" value="RING"/>
    <property type="match status" value="1"/>
</dbReference>
<evidence type="ECO:0000256" key="10">
    <source>
        <dbReference type="SAM" id="MobiDB-lite"/>
    </source>
</evidence>
<reference evidence="13 14" key="1">
    <citation type="journal article" date="2021" name="J. Hered.">
        <title>A chromosome-level genome assembly of the parasitoid wasp, Cotesia glomerata (Hymenoptera: Braconidae).</title>
        <authorList>
            <person name="Pinto B.J."/>
            <person name="Weis J.J."/>
            <person name="Gamble T."/>
            <person name="Ode P.J."/>
            <person name="Paul R."/>
            <person name="Zaspel J.M."/>
        </authorList>
    </citation>
    <scope>NUCLEOTIDE SEQUENCE [LARGE SCALE GENOMIC DNA]</scope>
    <source>
        <strain evidence="13">CgM1</strain>
    </source>
</reference>
<evidence type="ECO:0000256" key="9">
    <source>
        <dbReference type="SAM" id="Coils"/>
    </source>
</evidence>
<evidence type="ECO:0000256" key="4">
    <source>
        <dbReference type="ARBA" id="ARBA00022723"/>
    </source>
</evidence>
<dbReference type="PROSITE" id="PS50103">
    <property type="entry name" value="ZF_C3H1"/>
    <property type="match status" value="3"/>
</dbReference>
<dbReference type="PANTHER" id="PTHR14493:SF50">
    <property type="entry name" value="RING FINGER PROTEIN UNKEMPT"/>
    <property type="match status" value="1"/>
</dbReference>
<dbReference type="InterPro" id="IPR001841">
    <property type="entry name" value="Znf_RING"/>
</dbReference>
<evidence type="ECO:0000259" key="12">
    <source>
        <dbReference type="PROSITE" id="PS50103"/>
    </source>
</evidence>
<dbReference type="SUPFAM" id="SSF90229">
    <property type="entry name" value="CCCH zinc finger"/>
    <property type="match status" value="1"/>
</dbReference>
<keyword evidence="4 8" id="KW-0479">Metal-binding</keyword>
<dbReference type="Pfam" id="PF00642">
    <property type="entry name" value="zf-CCCH"/>
    <property type="match status" value="1"/>
</dbReference>
<dbReference type="InterPro" id="IPR045234">
    <property type="entry name" value="Unkempt-like"/>
</dbReference>
<feature type="region of interest" description="Disordered" evidence="10">
    <location>
        <begin position="206"/>
        <end position="234"/>
    </location>
</feature>
<proteinExistence type="inferred from homology"/>
<dbReference type="Pfam" id="PF23261">
    <property type="entry name" value="zf-CCCH_11"/>
    <property type="match status" value="1"/>
</dbReference>
<comment type="subcellular location">
    <subcellularLocation>
        <location evidence="1">Cytoplasm</location>
    </subcellularLocation>
</comment>
<dbReference type="InterPro" id="IPR057295">
    <property type="entry name" value="UNK_Znf_4"/>
</dbReference>
<keyword evidence="7 8" id="KW-0862">Zinc</keyword>
<dbReference type="Gene3D" id="3.30.40.10">
    <property type="entry name" value="Zinc/RING finger domain, C3HC4 (zinc finger)"/>
    <property type="match status" value="1"/>
</dbReference>
<accession>A0AAV7I4W1</accession>
<dbReference type="AlphaFoldDB" id="A0AAV7I4W1"/>
<feature type="compositionally biased region" description="Basic residues" evidence="10">
    <location>
        <begin position="209"/>
        <end position="220"/>
    </location>
</feature>
<dbReference type="Pfam" id="PF13920">
    <property type="entry name" value="zf-C3HC4_3"/>
    <property type="match status" value="1"/>
</dbReference>
<feature type="region of interest" description="Disordered" evidence="10">
    <location>
        <begin position="314"/>
        <end position="374"/>
    </location>
</feature>
<feature type="coiled-coil region" evidence="9">
    <location>
        <begin position="614"/>
        <end position="676"/>
    </location>
</feature>
<dbReference type="GO" id="GO:0008270">
    <property type="term" value="F:zinc ion binding"/>
    <property type="evidence" value="ECO:0007669"/>
    <property type="project" value="UniProtKB-KW"/>
</dbReference>
<evidence type="ECO:0000259" key="11">
    <source>
        <dbReference type="PROSITE" id="PS50089"/>
    </source>
</evidence>
<evidence type="ECO:0000256" key="7">
    <source>
        <dbReference type="ARBA" id="ARBA00022833"/>
    </source>
</evidence>
<evidence type="ECO:0000313" key="13">
    <source>
        <dbReference type="EMBL" id="KAH0545827.1"/>
    </source>
</evidence>
<organism evidence="13 14">
    <name type="scientific">Cotesia glomerata</name>
    <name type="common">Lepidopteran parasitic wasp</name>
    <name type="synonym">Apanteles glomeratus</name>
    <dbReference type="NCBI Taxonomy" id="32391"/>
    <lineage>
        <taxon>Eukaryota</taxon>
        <taxon>Metazoa</taxon>
        <taxon>Ecdysozoa</taxon>
        <taxon>Arthropoda</taxon>
        <taxon>Hexapoda</taxon>
        <taxon>Insecta</taxon>
        <taxon>Pterygota</taxon>
        <taxon>Neoptera</taxon>
        <taxon>Endopterygota</taxon>
        <taxon>Hymenoptera</taxon>
        <taxon>Apocrita</taxon>
        <taxon>Ichneumonoidea</taxon>
        <taxon>Braconidae</taxon>
        <taxon>Microgastrinae</taxon>
        <taxon>Cotesia</taxon>
    </lineage>
</organism>
<keyword evidence="14" id="KW-1185">Reference proteome</keyword>
<feature type="zinc finger region" description="C3H1-type" evidence="8">
    <location>
        <begin position="261"/>
        <end position="289"/>
    </location>
</feature>
<feature type="domain" description="C3H1-type" evidence="12">
    <location>
        <begin position="219"/>
        <end position="253"/>
    </location>
</feature>
<evidence type="ECO:0000256" key="2">
    <source>
        <dbReference type="ARBA" id="ARBA00008808"/>
    </source>
</evidence>
<dbReference type="PROSITE" id="PS50089">
    <property type="entry name" value="ZF_RING_2"/>
    <property type="match status" value="1"/>
</dbReference>
<dbReference type="SMART" id="SM00356">
    <property type="entry name" value="ZnF_C3H1"/>
    <property type="match status" value="4"/>
</dbReference>
<feature type="zinc finger region" description="C3H1-type" evidence="8">
    <location>
        <begin position="219"/>
        <end position="253"/>
    </location>
</feature>
<evidence type="ECO:0000256" key="8">
    <source>
        <dbReference type="PROSITE-ProRule" id="PRU00723"/>
    </source>
</evidence>
<evidence type="ECO:0000256" key="6">
    <source>
        <dbReference type="ARBA" id="ARBA00022771"/>
    </source>
</evidence>
<feature type="zinc finger region" description="C3H1-type" evidence="8">
    <location>
        <begin position="64"/>
        <end position="88"/>
    </location>
</feature>
<evidence type="ECO:0000256" key="5">
    <source>
        <dbReference type="ARBA" id="ARBA00022737"/>
    </source>
</evidence>
<evidence type="ECO:0000313" key="14">
    <source>
        <dbReference type="Proteomes" id="UP000826195"/>
    </source>
</evidence>
<dbReference type="EMBL" id="JAHXZJ010002237">
    <property type="protein sequence ID" value="KAH0545827.1"/>
    <property type="molecule type" value="Genomic_DNA"/>
</dbReference>
<keyword evidence="5" id="KW-0677">Repeat</keyword>
<dbReference type="Pfam" id="PF23035">
    <property type="entry name" value="zf-CCCH_UNK-like_4th"/>
    <property type="match status" value="1"/>
</dbReference>
<feature type="compositionally biased region" description="Low complexity" evidence="10">
    <location>
        <begin position="335"/>
        <end position="354"/>
    </location>
</feature>
<dbReference type="PANTHER" id="PTHR14493">
    <property type="entry name" value="UNKEMPT FAMILY MEMBER"/>
    <property type="match status" value="1"/>
</dbReference>
<dbReference type="CDD" id="cd16614">
    <property type="entry name" value="RING-HC_UNK-like"/>
    <property type="match status" value="1"/>
</dbReference>
<dbReference type="GO" id="GO:0005737">
    <property type="term" value="C:cytoplasm"/>
    <property type="evidence" value="ECO:0007669"/>
    <property type="project" value="UniProtKB-SubCell"/>
</dbReference>
<dbReference type="Gene3D" id="4.10.1000.10">
    <property type="entry name" value="Zinc finger, CCCH-type"/>
    <property type="match status" value="2"/>
</dbReference>
<dbReference type="InterPro" id="IPR036855">
    <property type="entry name" value="Znf_CCCH_sf"/>
</dbReference>
<feature type="region of interest" description="Disordered" evidence="10">
    <location>
        <begin position="144"/>
        <end position="174"/>
    </location>
</feature>
<comment type="similarity">
    <text evidence="2">Belongs to the unkempt family.</text>
</comment>
<dbReference type="Pfam" id="PF25427">
    <property type="entry name" value="zf-CCCH_UNK"/>
    <property type="match status" value="1"/>
</dbReference>
<gene>
    <name evidence="13" type="ORF">KQX54_003310</name>
</gene>
<dbReference type="InterPro" id="IPR013083">
    <property type="entry name" value="Znf_RING/FYVE/PHD"/>
</dbReference>
<feature type="domain" description="C3H1-type" evidence="12">
    <location>
        <begin position="64"/>
        <end position="88"/>
    </location>
</feature>
<evidence type="ECO:0000256" key="3">
    <source>
        <dbReference type="ARBA" id="ARBA00022490"/>
    </source>
</evidence>
<feature type="compositionally biased region" description="Basic and acidic residues" evidence="10">
    <location>
        <begin position="161"/>
        <end position="174"/>
    </location>
</feature>
<dbReference type="InterPro" id="IPR000571">
    <property type="entry name" value="Znf_CCCH"/>
</dbReference>
<comment type="caution">
    <text evidence="13">The sequence shown here is derived from an EMBL/GenBank/DDBJ whole genome shotgun (WGS) entry which is preliminary data.</text>
</comment>
<feature type="domain" description="C3H1-type" evidence="12">
    <location>
        <begin position="261"/>
        <end position="289"/>
    </location>
</feature>
<name>A0AAV7I4W1_COTGL</name>
<dbReference type="Pfam" id="PF18384">
    <property type="entry name" value="zf_CCCH_5"/>
    <property type="match status" value="1"/>
</dbReference>
<keyword evidence="6 8" id="KW-0863">Zinc-finger</keyword>
<dbReference type="Proteomes" id="UP000826195">
    <property type="component" value="Unassembled WGS sequence"/>
</dbReference>
<feature type="compositionally biased region" description="Low complexity" evidence="10">
    <location>
        <begin position="149"/>
        <end position="159"/>
    </location>
</feature>
<dbReference type="InterPro" id="IPR040594">
    <property type="entry name" value="UNK_Znf_1"/>
</dbReference>
<protein>
    <submittedName>
        <fullName evidence="13">Uncharacterized protein</fullName>
    </submittedName>
</protein>